<dbReference type="Gene3D" id="1.25.40.10">
    <property type="entry name" value="Tetratricopeptide repeat domain"/>
    <property type="match status" value="1"/>
</dbReference>
<dbReference type="Proteomes" id="UP000190951">
    <property type="component" value="Chromosome"/>
</dbReference>
<sequence>MCKLEPYQRLKKIVEELGVSQTELSCKYLGRATINKILNGERPLGAAQAYKFIQRFKDFGYDTDIELILGVPAKTINGIVTKFLSNTKKYYLEFDELIDKLYKDKAIEVIWEVIQELDDQDVYKNANTILKYLTKLMQYDLDENTYLEVNLELIKIYTATGNYERAISGFNSVKNFNTLDRESRVKCLLNVALAYYNLREYKLSIDIASRVMRLRIFDKYYFKAAIIKANVLYTKGSIMASIKEYEKISITAKKHNFLNYVSTSESNIGYVFTEQNKLDLAKIYLDQAMKNFDTLDNYYKLNVYDNVFYLKLKNNTADFSSFEKVMTLAFNVNDNFRIKNNIKQFVSYAIKNKKNKEFFAKILGFLNPKGLELESSLKLKIMEYLAGKTFENMIK</sequence>
<dbReference type="AlphaFoldDB" id="A0A1S8L091"/>
<reference evidence="1 2" key="1">
    <citation type="submission" date="2022-04" db="EMBL/GenBank/DDBJ databases">
        <title>Genome sequence of C. roseum typestrain.</title>
        <authorList>
            <person name="Poehlein A."/>
            <person name="Schoch T."/>
            <person name="Duerre P."/>
            <person name="Daniel R."/>
        </authorList>
    </citation>
    <scope>NUCLEOTIDE SEQUENCE [LARGE SCALE GENOMIC DNA]</scope>
    <source>
        <strain evidence="1 2">DSM 7320</strain>
    </source>
</reference>
<dbReference type="RefSeq" id="WP_077832774.1">
    <property type="nucleotide sequence ID" value="NZ_CP096983.1"/>
</dbReference>
<keyword evidence="2" id="KW-1185">Reference proteome</keyword>
<dbReference type="KEGG" id="crw:CROST_021720"/>
<accession>A0A1S8L091</accession>
<evidence type="ECO:0000313" key="1">
    <source>
        <dbReference type="EMBL" id="URZ11455.1"/>
    </source>
</evidence>
<dbReference type="CDD" id="cd00093">
    <property type="entry name" value="HTH_XRE"/>
    <property type="match status" value="1"/>
</dbReference>
<organism evidence="1 2">
    <name type="scientific">Clostridium felsineum</name>
    <dbReference type="NCBI Taxonomy" id="36839"/>
    <lineage>
        <taxon>Bacteria</taxon>
        <taxon>Bacillati</taxon>
        <taxon>Bacillota</taxon>
        <taxon>Clostridia</taxon>
        <taxon>Eubacteriales</taxon>
        <taxon>Clostridiaceae</taxon>
        <taxon>Clostridium</taxon>
    </lineage>
</organism>
<proteinExistence type="predicted"/>
<gene>
    <name evidence="1" type="ORF">CROST_021720</name>
</gene>
<dbReference type="InterPro" id="IPR011990">
    <property type="entry name" value="TPR-like_helical_dom_sf"/>
</dbReference>
<name>A0A1S8L091_9CLOT</name>
<dbReference type="STRING" id="84029.CROST_36220"/>
<evidence type="ECO:0000313" key="2">
    <source>
        <dbReference type="Proteomes" id="UP000190951"/>
    </source>
</evidence>
<dbReference type="SUPFAM" id="SSF48452">
    <property type="entry name" value="TPR-like"/>
    <property type="match status" value="1"/>
</dbReference>
<protein>
    <submittedName>
        <fullName evidence="1">Uncharacterized protein</fullName>
    </submittedName>
</protein>
<dbReference type="EMBL" id="CP096983">
    <property type="protein sequence ID" value="URZ11455.1"/>
    <property type="molecule type" value="Genomic_DNA"/>
</dbReference>
<dbReference type="InterPro" id="IPR001387">
    <property type="entry name" value="Cro/C1-type_HTH"/>
</dbReference>